<evidence type="ECO:0000313" key="4">
    <source>
        <dbReference type="EMBL" id="GGT59474.1"/>
    </source>
</evidence>
<dbReference type="GO" id="GO:0016787">
    <property type="term" value="F:hydrolase activity"/>
    <property type="evidence" value="ECO:0007669"/>
    <property type="project" value="UniProtKB-KW"/>
</dbReference>
<sequence>MTSTASTDAWIRRYHPAPDVGIRLVTLPHAGGSAPWFRPFSAALSPQIEVLSVQYPGRQDRFREEPVTDIATLADHITEALAPWTDGPLALFGHSMGATVGFEVAQRLERLGTPPVAFFASGRPAPGLDRKHLIHRLDDAGLLAELRTLSGTDPRVFEDEELLQLMIPVVRGDYRAVETYRCAPGARVDCPVTVLVGDSDPRVSPDDAAAWDQHTSRPIDFHVFPGGHFYLADHQEAITALVRDALAPYTR</sequence>
<dbReference type="Pfam" id="PF00975">
    <property type="entry name" value="Thioesterase"/>
    <property type="match status" value="1"/>
</dbReference>
<dbReference type="InterPro" id="IPR029058">
    <property type="entry name" value="AB_hydrolase_fold"/>
</dbReference>
<evidence type="ECO:0000313" key="5">
    <source>
        <dbReference type="Proteomes" id="UP000619486"/>
    </source>
</evidence>
<dbReference type="Gene3D" id="3.40.50.1820">
    <property type="entry name" value="alpha/beta hydrolase"/>
    <property type="match status" value="1"/>
</dbReference>
<comment type="similarity">
    <text evidence="1">Belongs to the thioesterase family.</text>
</comment>
<feature type="domain" description="Thioesterase TesA-like" evidence="3">
    <location>
        <begin position="25"/>
        <end position="246"/>
    </location>
</feature>
<dbReference type="PANTHER" id="PTHR11487:SF0">
    <property type="entry name" value="S-ACYL FATTY ACID SYNTHASE THIOESTERASE, MEDIUM CHAIN"/>
    <property type="match status" value="1"/>
</dbReference>
<evidence type="ECO:0000256" key="2">
    <source>
        <dbReference type="ARBA" id="ARBA00022801"/>
    </source>
</evidence>
<organism evidence="4 5">
    <name type="scientific">Streptomyces purpureus</name>
    <dbReference type="NCBI Taxonomy" id="1951"/>
    <lineage>
        <taxon>Bacteria</taxon>
        <taxon>Bacillati</taxon>
        <taxon>Actinomycetota</taxon>
        <taxon>Actinomycetes</taxon>
        <taxon>Kitasatosporales</taxon>
        <taxon>Streptomycetaceae</taxon>
        <taxon>Streptomyces</taxon>
    </lineage>
</organism>
<proteinExistence type="inferred from homology"/>
<dbReference type="SUPFAM" id="SSF53474">
    <property type="entry name" value="alpha/beta-Hydrolases"/>
    <property type="match status" value="1"/>
</dbReference>
<comment type="caution">
    <text evidence="4">The sequence shown here is derived from an EMBL/GenBank/DDBJ whole genome shotgun (WGS) entry which is preliminary data.</text>
</comment>
<reference evidence="4" key="1">
    <citation type="journal article" date="2014" name="Int. J. Syst. Evol. Microbiol.">
        <title>Complete genome sequence of Corynebacterium casei LMG S-19264T (=DSM 44701T), isolated from a smear-ripened cheese.</title>
        <authorList>
            <consortium name="US DOE Joint Genome Institute (JGI-PGF)"/>
            <person name="Walter F."/>
            <person name="Albersmeier A."/>
            <person name="Kalinowski J."/>
            <person name="Ruckert C."/>
        </authorList>
    </citation>
    <scope>NUCLEOTIDE SEQUENCE</scope>
    <source>
        <strain evidence="4">JCM 3172</strain>
    </source>
</reference>
<dbReference type="InterPro" id="IPR012223">
    <property type="entry name" value="TEII"/>
</dbReference>
<evidence type="ECO:0000256" key="1">
    <source>
        <dbReference type="ARBA" id="ARBA00007169"/>
    </source>
</evidence>
<keyword evidence="5" id="KW-1185">Reference proteome</keyword>
<dbReference type="Proteomes" id="UP000619486">
    <property type="component" value="Unassembled WGS sequence"/>
</dbReference>
<dbReference type="SMART" id="SM00824">
    <property type="entry name" value="PKS_TE"/>
    <property type="match status" value="1"/>
</dbReference>
<dbReference type="EMBL" id="BMQQ01000034">
    <property type="protein sequence ID" value="GGT59474.1"/>
    <property type="molecule type" value="Genomic_DNA"/>
</dbReference>
<name>A0A918LVG2_9ACTN</name>
<dbReference type="InterPro" id="IPR020802">
    <property type="entry name" value="TesA-like"/>
</dbReference>
<dbReference type="PANTHER" id="PTHR11487">
    <property type="entry name" value="THIOESTERASE"/>
    <property type="match status" value="1"/>
</dbReference>
<accession>A0A918LVG2</accession>
<dbReference type="InterPro" id="IPR001031">
    <property type="entry name" value="Thioesterase"/>
</dbReference>
<dbReference type="AlphaFoldDB" id="A0A918LVG2"/>
<gene>
    <name evidence="4" type="ORF">GCM10014713_61210</name>
</gene>
<protein>
    <submittedName>
        <fullName evidence="4">Thioesterase</fullName>
    </submittedName>
</protein>
<evidence type="ECO:0000259" key="3">
    <source>
        <dbReference type="SMART" id="SM00824"/>
    </source>
</evidence>
<keyword evidence="2" id="KW-0378">Hydrolase</keyword>
<dbReference type="RefSeq" id="WP_189204905.1">
    <property type="nucleotide sequence ID" value="NZ_BMQQ01000034.1"/>
</dbReference>
<reference evidence="4" key="2">
    <citation type="submission" date="2020-09" db="EMBL/GenBank/DDBJ databases">
        <authorList>
            <person name="Sun Q."/>
            <person name="Ohkuma M."/>
        </authorList>
    </citation>
    <scope>NUCLEOTIDE SEQUENCE</scope>
    <source>
        <strain evidence="4">JCM 3172</strain>
    </source>
</reference>
<dbReference type="GO" id="GO:0008610">
    <property type="term" value="P:lipid biosynthetic process"/>
    <property type="evidence" value="ECO:0007669"/>
    <property type="project" value="TreeGrafter"/>
</dbReference>